<evidence type="ECO:0000313" key="3">
    <source>
        <dbReference type="Proteomes" id="UP000268007"/>
    </source>
</evidence>
<dbReference type="RefSeq" id="WP_121197497.1">
    <property type="nucleotide sequence ID" value="NZ_RBKU01000001.1"/>
</dbReference>
<feature type="domain" description="MoxR-vWA-beta-propeller ternary system" evidence="1">
    <location>
        <begin position="3"/>
        <end position="200"/>
    </location>
</feature>
<dbReference type="InterPro" id="IPR045549">
    <property type="entry name" value="bpX4"/>
</dbReference>
<comment type="caution">
    <text evidence="2">The sequence shown here is derived from an EMBL/GenBank/DDBJ whole genome shotgun (WGS) entry which is preliminary data.</text>
</comment>
<evidence type="ECO:0000313" key="2">
    <source>
        <dbReference type="EMBL" id="RKR81830.1"/>
    </source>
</evidence>
<evidence type="ECO:0000259" key="1">
    <source>
        <dbReference type="Pfam" id="PF19920"/>
    </source>
</evidence>
<reference evidence="2 3" key="1">
    <citation type="submission" date="2018-10" db="EMBL/GenBank/DDBJ databases">
        <title>Genomic Encyclopedia of Archaeal and Bacterial Type Strains, Phase II (KMG-II): from individual species to whole genera.</title>
        <authorList>
            <person name="Goeker M."/>
        </authorList>
    </citation>
    <scope>NUCLEOTIDE SEQUENCE [LARGE SCALE GENOMIC DNA]</scope>
    <source>
        <strain evidence="2 3">DSM 18602</strain>
    </source>
</reference>
<organism evidence="2 3">
    <name type="scientific">Mucilaginibacter gracilis</name>
    <dbReference type="NCBI Taxonomy" id="423350"/>
    <lineage>
        <taxon>Bacteria</taxon>
        <taxon>Pseudomonadati</taxon>
        <taxon>Bacteroidota</taxon>
        <taxon>Sphingobacteriia</taxon>
        <taxon>Sphingobacteriales</taxon>
        <taxon>Sphingobacteriaceae</taxon>
        <taxon>Mucilaginibacter</taxon>
    </lineage>
</organism>
<proteinExistence type="predicted"/>
<dbReference type="EMBL" id="RBKU01000001">
    <property type="protein sequence ID" value="RKR81830.1"/>
    <property type="molecule type" value="Genomic_DNA"/>
</dbReference>
<keyword evidence="3" id="KW-1185">Reference proteome</keyword>
<gene>
    <name evidence="2" type="ORF">BDD43_1988</name>
</gene>
<dbReference type="Pfam" id="PF19920">
    <property type="entry name" value="bpX4"/>
    <property type="match status" value="1"/>
</dbReference>
<dbReference type="OrthoDB" id="886582at2"/>
<accession>A0A495IYP9</accession>
<protein>
    <recommendedName>
        <fullName evidence="1">MoxR-vWA-beta-propeller ternary system domain-containing protein</fullName>
    </recommendedName>
</protein>
<sequence length="210" mass="23807">MQFSEFLNSLFSEGRVTVARALADFNAADLEASARLIAELDRTERLEMPAELPGLNKDAALWAAQYLYRSIQFVLLRELEAELMENYLQPYTGTLDDSAMWSVDLLFRHLGPLFKFSSGISPDDPLVQRLKETAAAWPLSSVGLNIQTIADTQPILNNAALKTIYLDRIIAHRDLTRLGEREQVALTETMGLYQEQFWPGLEFNELTKHD</sequence>
<name>A0A495IYP9_9SPHI</name>
<dbReference type="Proteomes" id="UP000268007">
    <property type="component" value="Unassembled WGS sequence"/>
</dbReference>
<dbReference type="AlphaFoldDB" id="A0A495IYP9"/>